<name>A0A0A9HY49_ARUDO</name>
<sequence>MEVLYNLMCIFFACLVPHYLNDTFGAN</sequence>
<accession>A0A0A9HY49</accession>
<evidence type="ECO:0000313" key="1">
    <source>
        <dbReference type="EMBL" id="JAE37848.1"/>
    </source>
</evidence>
<organism evidence="1">
    <name type="scientific">Arundo donax</name>
    <name type="common">Giant reed</name>
    <name type="synonym">Donax arundinaceus</name>
    <dbReference type="NCBI Taxonomy" id="35708"/>
    <lineage>
        <taxon>Eukaryota</taxon>
        <taxon>Viridiplantae</taxon>
        <taxon>Streptophyta</taxon>
        <taxon>Embryophyta</taxon>
        <taxon>Tracheophyta</taxon>
        <taxon>Spermatophyta</taxon>
        <taxon>Magnoliopsida</taxon>
        <taxon>Liliopsida</taxon>
        <taxon>Poales</taxon>
        <taxon>Poaceae</taxon>
        <taxon>PACMAD clade</taxon>
        <taxon>Arundinoideae</taxon>
        <taxon>Arundineae</taxon>
        <taxon>Arundo</taxon>
    </lineage>
</organism>
<dbReference type="EMBL" id="GBRH01160048">
    <property type="protein sequence ID" value="JAE37848.1"/>
    <property type="molecule type" value="Transcribed_RNA"/>
</dbReference>
<proteinExistence type="predicted"/>
<protein>
    <submittedName>
        <fullName evidence="1">Uncharacterized protein</fullName>
    </submittedName>
</protein>
<reference evidence="1" key="2">
    <citation type="journal article" date="2015" name="Data Brief">
        <title>Shoot transcriptome of the giant reed, Arundo donax.</title>
        <authorList>
            <person name="Barrero R.A."/>
            <person name="Guerrero F.D."/>
            <person name="Moolhuijzen P."/>
            <person name="Goolsby J.A."/>
            <person name="Tidwell J."/>
            <person name="Bellgard S.E."/>
            <person name="Bellgard M.I."/>
        </authorList>
    </citation>
    <scope>NUCLEOTIDE SEQUENCE</scope>
    <source>
        <tissue evidence="1">Shoot tissue taken approximately 20 cm above the soil surface</tissue>
    </source>
</reference>
<dbReference type="AlphaFoldDB" id="A0A0A9HY49"/>
<reference evidence="1" key="1">
    <citation type="submission" date="2014-09" db="EMBL/GenBank/DDBJ databases">
        <authorList>
            <person name="Magalhaes I.L.F."/>
            <person name="Oliveira U."/>
            <person name="Santos F.R."/>
            <person name="Vidigal T.H.D.A."/>
            <person name="Brescovit A.D."/>
            <person name="Santos A.J."/>
        </authorList>
    </citation>
    <scope>NUCLEOTIDE SEQUENCE</scope>
    <source>
        <tissue evidence="1">Shoot tissue taken approximately 20 cm above the soil surface</tissue>
    </source>
</reference>